<dbReference type="InterPro" id="IPR041433">
    <property type="entry name" value="RPN1_C"/>
</dbReference>
<evidence type="ECO:0000313" key="4">
    <source>
        <dbReference type="Proteomes" id="UP001291623"/>
    </source>
</evidence>
<dbReference type="Pfam" id="PF18051">
    <property type="entry name" value="RPN1_C"/>
    <property type="match status" value="1"/>
</dbReference>
<dbReference type="GO" id="GO:0043161">
    <property type="term" value="P:proteasome-mediated ubiquitin-dependent protein catabolic process"/>
    <property type="evidence" value="ECO:0007669"/>
    <property type="project" value="TreeGrafter"/>
</dbReference>
<dbReference type="AlphaFoldDB" id="A0AAE1SDX5"/>
<dbReference type="PANTHER" id="PTHR10943:SF1">
    <property type="entry name" value="26S PROTEASOME NON-ATPASE REGULATORY SUBUNIT 2"/>
    <property type="match status" value="1"/>
</dbReference>
<dbReference type="GO" id="GO:0034515">
    <property type="term" value="C:proteasome storage granule"/>
    <property type="evidence" value="ECO:0007669"/>
    <property type="project" value="TreeGrafter"/>
</dbReference>
<organism evidence="3 4">
    <name type="scientific">Anisodus tanguticus</name>
    <dbReference type="NCBI Taxonomy" id="243964"/>
    <lineage>
        <taxon>Eukaryota</taxon>
        <taxon>Viridiplantae</taxon>
        <taxon>Streptophyta</taxon>
        <taxon>Embryophyta</taxon>
        <taxon>Tracheophyta</taxon>
        <taxon>Spermatophyta</taxon>
        <taxon>Magnoliopsida</taxon>
        <taxon>eudicotyledons</taxon>
        <taxon>Gunneridae</taxon>
        <taxon>Pentapetalae</taxon>
        <taxon>asterids</taxon>
        <taxon>lamiids</taxon>
        <taxon>Solanales</taxon>
        <taxon>Solanaceae</taxon>
        <taxon>Solanoideae</taxon>
        <taxon>Hyoscyameae</taxon>
        <taxon>Anisodus</taxon>
    </lineage>
</organism>
<feature type="domain" description="26S proteasome non-ATPase regulatory subunit RPN1 C-terminal" evidence="2">
    <location>
        <begin position="92"/>
        <end position="145"/>
    </location>
</feature>
<protein>
    <recommendedName>
        <fullName evidence="2">26S proteasome non-ATPase regulatory subunit RPN1 C-terminal domain-containing protein</fullName>
    </recommendedName>
</protein>
<reference evidence="3" key="1">
    <citation type="submission" date="2023-12" db="EMBL/GenBank/DDBJ databases">
        <title>Genome assembly of Anisodus tanguticus.</title>
        <authorList>
            <person name="Wang Y.-J."/>
        </authorList>
    </citation>
    <scope>NUCLEOTIDE SEQUENCE</scope>
    <source>
        <strain evidence="3">KB-2021</strain>
        <tissue evidence="3">Leaf</tissue>
    </source>
</reference>
<evidence type="ECO:0000313" key="3">
    <source>
        <dbReference type="EMBL" id="KAK4368969.1"/>
    </source>
</evidence>
<dbReference type="GO" id="GO:0005634">
    <property type="term" value="C:nucleus"/>
    <property type="evidence" value="ECO:0007669"/>
    <property type="project" value="TreeGrafter"/>
</dbReference>
<dbReference type="InterPro" id="IPR011989">
    <property type="entry name" value="ARM-like"/>
</dbReference>
<comment type="caution">
    <text evidence="3">The sequence shown here is derived from an EMBL/GenBank/DDBJ whole genome shotgun (WGS) entry which is preliminary data.</text>
</comment>
<dbReference type="Gene3D" id="1.25.10.10">
    <property type="entry name" value="Leucine-rich Repeat Variant"/>
    <property type="match status" value="1"/>
</dbReference>
<evidence type="ECO:0000256" key="1">
    <source>
        <dbReference type="ARBA" id="ARBA00022737"/>
    </source>
</evidence>
<sequence length="149" mass="16292">MVAMTEELGLEMAILSLEPLLQYGEQNIRRAVPLALALLCISNPKVNVMDTLSRLSHDSDSEVAMPRMLLTVDENLKPLSVPVRVGQAVDVVGQAGRPKTITGFQTHSTPVLLAAGDRAELATEKYIPLSPILEGFVILKENPDYRDDQ</sequence>
<dbReference type="EMBL" id="JAVYJV010000006">
    <property type="protein sequence ID" value="KAK4368969.1"/>
    <property type="molecule type" value="Genomic_DNA"/>
</dbReference>
<dbReference type="PANTHER" id="PTHR10943">
    <property type="entry name" value="26S PROTEASOME NON-ATPASE REGULATORY SUBUNIT"/>
    <property type="match status" value="1"/>
</dbReference>
<accession>A0AAE1SDX5</accession>
<keyword evidence="4" id="KW-1185">Reference proteome</keyword>
<dbReference type="Proteomes" id="UP001291623">
    <property type="component" value="Unassembled WGS sequence"/>
</dbReference>
<evidence type="ECO:0000259" key="2">
    <source>
        <dbReference type="Pfam" id="PF18051"/>
    </source>
</evidence>
<proteinExistence type="predicted"/>
<name>A0AAE1SDX5_9SOLA</name>
<keyword evidence="1" id="KW-0677">Repeat</keyword>
<dbReference type="GO" id="GO:0008540">
    <property type="term" value="C:proteasome regulatory particle, base subcomplex"/>
    <property type="evidence" value="ECO:0007669"/>
    <property type="project" value="TreeGrafter"/>
</dbReference>
<gene>
    <name evidence="3" type="ORF">RND71_012761</name>
</gene>